<accession>A0A4R7F1A2</accession>
<evidence type="ECO:0000313" key="4">
    <source>
        <dbReference type="EMBL" id="TDS56954.1"/>
    </source>
</evidence>
<gene>
    <name evidence="4" type="ORF">C8P70_11744</name>
</gene>
<dbReference type="RefSeq" id="WP_133712885.1">
    <property type="nucleotide sequence ID" value="NZ_SOAG01000017.1"/>
</dbReference>
<evidence type="ECO:0000256" key="2">
    <source>
        <dbReference type="SAM" id="MobiDB-lite"/>
    </source>
</evidence>
<dbReference type="InterPro" id="IPR025381">
    <property type="entry name" value="DUF4296"/>
</dbReference>
<evidence type="ECO:0000259" key="3">
    <source>
        <dbReference type="Pfam" id="PF14129"/>
    </source>
</evidence>
<comment type="caution">
    <text evidence="4">The sequence shown here is derived from an EMBL/GenBank/DDBJ whole genome shotgun (WGS) entry which is preliminary data.</text>
</comment>
<reference evidence="4 5" key="1">
    <citation type="submission" date="2019-03" db="EMBL/GenBank/DDBJ databases">
        <title>Genomic Encyclopedia of Archaeal and Bacterial Type Strains, Phase II (KMG-II): from individual species to whole genera.</title>
        <authorList>
            <person name="Goeker M."/>
        </authorList>
    </citation>
    <scope>NUCLEOTIDE SEQUENCE [LARGE SCALE GENOMIC DNA]</scope>
    <source>
        <strain evidence="4 5">DSM 28213</strain>
    </source>
</reference>
<dbReference type="Pfam" id="PF14129">
    <property type="entry name" value="DUF4296"/>
    <property type="match status" value="1"/>
</dbReference>
<dbReference type="PROSITE" id="PS51257">
    <property type="entry name" value="PROKAR_LIPOPROTEIN"/>
    <property type="match status" value="1"/>
</dbReference>
<evidence type="ECO:0000256" key="1">
    <source>
        <dbReference type="SAM" id="Coils"/>
    </source>
</evidence>
<feature type="region of interest" description="Disordered" evidence="2">
    <location>
        <begin position="141"/>
        <end position="162"/>
    </location>
</feature>
<sequence>MKKIVVFLLLILAACQSDKNKPNPFIEQDKMENILYDVSVLYGIQSTNSFGRDSVKQFDMNGILSKYGVDSLTFAENNRYYVELKKGVYYDMQKRIIQRLETVKTEIDSLVGKDEEKDLKLEKVEITDSVLEAVPIKESEKVMEKETKKKKPDLKDGQRNQLLRQRVLKLKEAKEKKELLEEKPDETQIQSQ</sequence>
<dbReference type="Proteomes" id="UP000295215">
    <property type="component" value="Unassembled WGS sequence"/>
</dbReference>
<evidence type="ECO:0000313" key="5">
    <source>
        <dbReference type="Proteomes" id="UP000295215"/>
    </source>
</evidence>
<proteinExistence type="predicted"/>
<keyword evidence="1" id="KW-0175">Coiled coil</keyword>
<protein>
    <submittedName>
        <fullName evidence="4">Uncharacterized protein DUF4296</fullName>
    </submittedName>
</protein>
<keyword evidence="5" id="KW-1185">Reference proteome</keyword>
<feature type="coiled-coil region" evidence="1">
    <location>
        <begin position="163"/>
        <end position="190"/>
    </location>
</feature>
<dbReference type="EMBL" id="SOAG01000017">
    <property type="protein sequence ID" value="TDS56954.1"/>
    <property type="molecule type" value="Genomic_DNA"/>
</dbReference>
<dbReference type="OrthoDB" id="1525222at2"/>
<organism evidence="4 5">
    <name type="scientific">Myroides indicus</name>
    <dbReference type="NCBI Taxonomy" id="1323422"/>
    <lineage>
        <taxon>Bacteria</taxon>
        <taxon>Pseudomonadati</taxon>
        <taxon>Bacteroidota</taxon>
        <taxon>Flavobacteriia</taxon>
        <taxon>Flavobacteriales</taxon>
        <taxon>Flavobacteriaceae</taxon>
        <taxon>Myroides</taxon>
    </lineage>
</organism>
<name>A0A4R7F1A2_9FLAO</name>
<feature type="compositionally biased region" description="Basic and acidic residues" evidence="2">
    <location>
        <begin position="141"/>
        <end position="158"/>
    </location>
</feature>
<dbReference type="AlphaFoldDB" id="A0A4R7F1A2"/>
<feature type="domain" description="DUF4296" evidence="3">
    <location>
        <begin position="22"/>
        <end position="104"/>
    </location>
</feature>